<protein>
    <recommendedName>
        <fullName evidence="3">Terminase small subunit</fullName>
    </recommendedName>
</protein>
<evidence type="ECO:0008006" key="3">
    <source>
        <dbReference type="Google" id="ProtNLM"/>
    </source>
</evidence>
<dbReference type="eggNOG" id="ENOG5033Z8V">
    <property type="taxonomic scope" value="Bacteria"/>
</dbReference>
<proteinExistence type="predicted"/>
<dbReference type="HOGENOM" id="CLU_1569910_0_0_0"/>
<reference evidence="1 2" key="1">
    <citation type="journal article" date="2012" name="Stand. Genomic Sci.">
        <title>Complete genome sequence of Terriglobus saanensis type strain SP1PR4(T), an Acidobacteria from tundra soil.</title>
        <authorList>
            <person name="Rawat S.R."/>
            <person name="Mannisto M.K."/>
            <person name="Starovoytov V."/>
            <person name="Goodwin L."/>
            <person name="Nolan M."/>
            <person name="Hauser L."/>
            <person name="Land M."/>
            <person name="Davenport K.W."/>
            <person name="Woyke T."/>
            <person name="Haggblom M.M."/>
        </authorList>
    </citation>
    <scope>NUCLEOTIDE SEQUENCE</scope>
    <source>
        <strain evidence="2">ATCC BAA-1853 / DSM 23119 / SP1PR4</strain>
    </source>
</reference>
<dbReference type="STRING" id="401053.AciPR4_3105"/>
<keyword evidence="2" id="KW-1185">Reference proteome</keyword>
<dbReference type="KEGG" id="tsa:AciPR4_3105"/>
<organism evidence="1 2">
    <name type="scientific">Terriglobus saanensis (strain ATCC BAA-1853 / DSM 23119 / SP1PR4)</name>
    <dbReference type="NCBI Taxonomy" id="401053"/>
    <lineage>
        <taxon>Bacteria</taxon>
        <taxon>Pseudomonadati</taxon>
        <taxon>Acidobacteriota</taxon>
        <taxon>Terriglobia</taxon>
        <taxon>Terriglobales</taxon>
        <taxon>Acidobacteriaceae</taxon>
        <taxon>Terriglobus</taxon>
    </lineage>
</organism>
<dbReference type="Proteomes" id="UP000006844">
    <property type="component" value="Chromosome"/>
</dbReference>
<evidence type="ECO:0000313" key="1">
    <source>
        <dbReference type="EMBL" id="ADV83863.1"/>
    </source>
</evidence>
<accession>E8V6R1</accession>
<name>E8V6R1_TERSS</name>
<dbReference type="AlphaFoldDB" id="E8V6R1"/>
<sequence>MLGKSERMIRNYIKDNGLPFVGDGRERRFIWAKVLEWYVAYRINLDGNRGNGLGASSLAPQIPTSETFDEAALRKLRAEADLVELKLASARGEVAAIADVERVLAASSISIQTQLLAVPSRLATQMLGLEDHGRAIAILEAEMRQVLTNLSTIDAVREATGLADREADLS</sequence>
<gene>
    <name evidence="1" type="ordered locus">AciPR4_3105</name>
</gene>
<evidence type="ECO:0000313" key="2">
    <source>
        <dbReference type="Proteomes" id="UP000006844"/>
    </source>
</evidence>
<dbReference type="EMBL" id="CP002467">
    <property type="protein sequence ID" value="ADV83863.1"/>
    <property type="molecule type" value="Genomic_DNA"/>
</dbReference>